<sequence>MSKDNIKKGRYSNETHRVNKDKVKQNNKRELDIPHLLRHSKADDIITVCLAAFSNTPSVYWANEIEGFHKKFLNASQTMDDGIFNKDTYMDILKTTGVEVDTRRVFTEFFEKVMNVNFKHFLSSLRKIPGTEKLINSKFILNLLKNSSNVGFIWTAILNISKNNHSFIFKLDDNHTLYIKKNELVNLSTPKVVDSIEAPLDAVIEANLTFEENLFLTTLNVFTPNAITPGVKEIYEMLIIAFYRYLENQYGSKYYLRLRELMNLFSIVKLQSLYSNKWIKEEREYLTTVYKSNYIKIIVDKHSPNDVEALLQELNLTD</sequence>
<dbReference type="EMBL" id="CAJFCJ010000009">
    <property type="protein sequence ID" value="CAD5118973.1"/>
    <property type="molecule type" value="Genomic_DNA"/>
</dbReference>
<evidence type="ECO:0000256" key="1">
    <source>
        <dbReference type="ARBA" id="ARBA00023015"/>
    </source>
</evidence>
<dbReference type="Gene3D" id="1.10.565.10">
    <property type="entry name" value="Retinoid X Receptor"/>
    <property type="match status" value="1"/>
</dbReference>
<accession>A0A7I8VWK8</accession>
<name>A0A7I8VWK8_9ANNE</name>
<keyword evidence="3" id="KW-0675">Receptor</keyword>
<evidence type="ECO:0000313" key="6">
    <source>
        <dbReference type="Proteomes" id="UP000549394"/>
    </source>
</evidence>
<comment type="caution">
    <text evidence="5">The sequence shown here is derived from an EMBL/GenBank/DDBJ whole genome shotgun (WGS) entry which is preliminary data.</text>
</comment>
<keyword evidence="2" id="KW-0804">Transcription</keyword>
<dbReference type="InterPro" id="IPR035500">
    <property type="entry name" value="NHR-like_dom_sf"/>
</dbReference>
<dbReference type="SUPFAM" id="SSF48508">
    <property type="entry name" value="Nuclear receptor ligand-binding domain"/>
    <property type="match status" value="1"/>
</dbReference>
<keyword evidence="1" id="KW-0805">Transcription regulation</keyword>
<organism evidence="5 6">
    <name type="scientific">Dimorphilus gyrociliatus</name>
    <dbReference type="NCBI Taxonomy" id="2664684"/>
    <lineage>
        <taxon>Eukaryota</taxon>
        <taxon>Metazoa</taxon>
        <taxon>Spiralia</taxon>
        <taxon>Lophotrochozoa</taxon>
        <taxon>Annelida</taxon>
        <taxon>Polychaeta</taxon>
        <taxon>Polychaeta incertae sedis</taxon>
        <taxon>Dinophilidae</taxon>
        <taxon>Dimorphilus</taxon>
    </lineage>
</organism>
<evidence type="ECO:0000256" key="2">
    <source>
        <dbReference type="ARBA" id="ARBA00023163"/>
    </source>
</evidence>
<feature type="region of interest" description="Disordered" evidence="4">
    <location>
        <begin position="1"/>
        <end position="25"/>
    </location>
</feature>
<keyword evidence="6" id="KW-1185">Reference proteome</keyword>
<gene>
    <name evidence="5" type="ORF">DGYR_LOCUS7273</name>
</gene>
<reference evidence="5 6" key="1">
    <citation type="submission" date="2020-08" db="EMBL/GenBank/DDBJ databases">
        <authorList>
            <person name="Hejnol A."/>
        </authorList>
    </citation>
    <scope>NUCLEOTIDE SEQUENCE [LARGE SCALE GENOMIC DNA]</scope>
</reference>
<evidence type="ECO:0000256" key="3">
    <source>
        <dbReference type="ARBA" id="ARBA00023170"/>
    </source>
</evidence>
<dbReference type="Proteomes" id="UP000549394">
    <property type="component" value="Unassembled WGS sequence"/>
</dbReference>
<protein>
    <submittedName>
        <fullName evidence="5">Uncharacterized protein</fullName>
    </submittedName>
</protein>
<dbReference type="AlphaFoldDB" id="A0A7I8VWK8"/>
<evidence type="ECO:0000313" key="5">
    <source>
        <dbReference type="EMBL" id="CAD5118973.1"/>
    </source>
</evidence>
<evidence type="ECO:0000256" key="4">
    <source>
        <dbReference type="SAM" id="MobiDB-lite"/>
    </source>
</evidence>
<proteinExistence type="predicted"/>